<dbReference type="Proteomes" id="UP000002748">
    <property type="component" value="Unassembled WGS sequence"/>
</dbReference>
<dbReference type="OrthoDB" id="5835136at2759"/>
<protein>
    <recommendedName>
        <fullName evidence="2">Metaxin glutathione S-transferase domain-containing protein</fullName>
    </recommendedName>
</protein>
<dbReference type="InterPro" id="IPR033468">
    <property type="entry name" value="Metaxin_GST"/>
</dbReference>
<name>J4UB76_TRIAS</name>
<dbReference type="EMBL" id="ALBS01000215">
    <property type="protein sequence ID" value="EJT48055.1"/>
    <property type="molecule type" value="Genomic_DNA"/>
</dbReference>
<proteinExistence type="predicted"/>
<dbReference type="RefSeq" id="XP_014179675.1">
    <property type="nucleotide sequence ID" value="XM_014324200.1"/>
</dbReference>
<organism evidence="3 4">
    <name type="scientific">Trichosporon asahii var. asahii (strain ATCC 90039 / CBS 2479 / JCM 2466 / KCTC 7840 / NBRC 103889/ NCYC 2677 / UAMH 7654)</name>
    <name type="common">Yeast</name>
    <dbReference type="NCBI Taxonomy" id="1186058"/>
    <lineage>
        <taxon>Eukaryota</taxon>
        <taxon>Fungi</taxon>
        <taxon>Dikarya</taxon>
        <taxon>Basidiomycota</taxon>
        <taxon>Agaricomycotina</taxon>
        <taxon>Tremellomycetes</taxon>
        <taxon>Trichosporonales</taxon>
        <taxon>Trichosporonaceae</taxon>
        <taxon>Trichosporon</taxon>
    </lineage>
</organism>
<accession>J4UB76</accession>
<feature type="region of interest" description="Disordered" evidence="1">
    <location>
        <begin position="404"/>
        <end position="532"/>
    </location>
</feature>
<dbReference type="GeneID" id="25986484"/>
<feature type="compositionally biased region" description="Basic and acidic residues" evidence="1">
    <location>
        <begin position="489"/>
        <end position="502"/>
    </location>
</feature>
<comment type="caution">
    <text evidence="3">The sequence shown here is derived from an EMBL/GenBank/DDBJ whole genome shotgun (WGS) entry which is preliminary data.</text>
</comment>
<dbReference type="InterPro" id="IPR050931">
    <property type="entry name" value="Mito_Protein_Transport_Metaxin"/>
</dbReference>
<feature type="domain" description="Metaxin glutathione S-transferase" evidence="2">
    <location>
        <begin position="237"/>
        <end position="296"/>
    </location>
</feature>
<evidence type="ECO:0000313" key="4">
    <source>
        <dbReference type="Proteomes" id="UP000002748"/>
    </source>
</evidence>
<evidence type="ECO:0000259" key="2">
    <source>
        <dbReference type="Pfam" id="PF17171"/>
    </source>
</evidence>
<dbReference type="AlphaFoldDB" id="J4UB76"/>
<dbReference type="VEuPathDB" id="FungiDB:A1Q1_02971"/>
<feature type="compositionally biased region" description="Acidic residues" evidence="1">
    <location>
        <begin position="404"/>
        <end position="416"/>
    </location>
</feature>
<sequence length="532" mass="58710">MTVVVHTTPPLDDLPASDGESLRILGTLKLAGINPETRTASWSANAYVTVDDKPVPNSQLSTIAGYEDANAGLDAEQRADAGVWDAYVEETVVDLVVSTAFHHYLGLPKYATHSFNDSVMLFSTSPLGSLSTLVAQLTPEPHPVLPSPELAAPRHRAAPHALLPHDAHVGLWGLGGVHDGDLKEEDQKRLDESFVVGPGGTKVPRKWSGWHAGKEIAERRRKFGEQELGKRYNAVFAPLLRKLGKGKFFYGSKPCSLDVALWAQLTLALDTKLPNQLLGTYLRDNCQELVKHQHRVQKALFPSGWPKRLPPPTPPTLVETVRTTVESWWPFGSKTTVTETTEPAGPEDARKKAEEQKFKYARWAWFAGASVAVIGYVLLSGIVTFDFGDEEEWDEELWQELEEAMAEEEVEEVAEALEERKPTSRLPVWEDGEEEEEKGERSEPESNAGSDSGSSGKLEEKVEEKVVEKPSGRSSGGLPVWEDGEDEREQQQEQKPKKKTEVSDDTDPGPLNGEPSVDEEIIDDFDPATLEG</sequence>
<dbReference type="GO" id="GO:0001401">
    <property type="term" value="C:SAM complex"/>
    <property type="evidence" value="ECO:0007669"/>
    <property type="project" value="TreeGrafter"/>
</dbReference>
<evidence type="ECO:0000256" key="1">
    <source>
        <dbReference type="SAM" id="MobiDB-lite"/>
    </source>
</evidence>
<dbReference type="Pfam" id="PF17171">
    <property type="entry name" value="GST_C_6"/>
    <property type="match status" value="1"/>
</dbReference>
<reference evidence="3 4" key="1">
    <citation type="journal article" date="2012" name="Eukaryot. Cell">
        <title>Draft genome sequence of CBS 2479, the standard type strain of Trichosporon asahii.</title>
        <authorList>
            <person name="Yang R.Y."/>
            <person name="Li H.T."/>
            <person name="Zhu H."/>
            <person name="Zhou G.P."/>
            <person name="Wang M."/>
            <person name="Wang L."/>
        </authorList>
    </citation>
    <scope>NUCLEOTIDE SEQUENCE [LARGE SCALE GENOMIC DNA]</scope>
    <source>
        <strain evidence="4">ATCC 90039 / CBS 2479 / JCM 2466 / KCTC 7840 / NCYC 2677 / UAMH 7654</strain>
    </source>
</reference>
<dbReference type="PANTHER" id="PTHR12289:SF41">
    <property type="entry name" value="FAILED AXON CONNECTIONS-RELATED"/>
    <property type="match status" value="1"/>
</dbReference>
<gene>
    <name evidence="3" type="ORF">A1Q1_02971</name>
</gene>
<dbReference type="GO" id="GO:0007005">
    <property type="term" value="P:mitochondrion organization"/>
    <property type="evidence" value="ECO:0007669"/>
    <property type="project" value="TreeGrafter"/>
</dbReference>
<feature type="compositionally biased region" description="Acidic residues" evidence="1">
    <location>
        <begin position="516"/>
        <end position="526"/>
    </location>
</feature>
<feature type="compositionally biased region" description="Basic and acidic residues" evidence="1">
    <location>
        <begin position="457"/>
        <end position="471"/>
    </location>
</feature>
<dbReference type="PANTHER" id="PTHR12289">
    <property type="entry name" value="METAXIN RELATED"/>
    <property type="match status" value="1"/>
</dbReference>
<dbReference type="HOGENOM" id="CLU_512088_0_0_1"/>
<evidence type="ECO:0000313" key="3">
    <source>
        <dbReference type="EMBL" id="EJT48055.1"/>
    </source>
</evidence>
<dbReference type="KEGG" id="tasa:A1Q1_02971"/>